<dbReference type="InterPro" id="IPR005509">
    <property type="entry name" value="AfsA_hotdog_dom"/>
</dbReference>
<accession>A0A6C0M9N5</accession>
<proteinExistence type="predicted"/>
<evidence type="ECO:0000313" key="2">
    <source>
        <dbReference type="EMBL" id="QHU79169.1"/>
    </source>
</evidence>
<dbReference type="NCBIfam" id="NF041195">
    <property type="entry name" value="ScbA_BarX_GamBu"/>
    <property type="match status" value="1"/>
</dbReference>
<reference evidence="2" key="1">
    <citation type="journal article" date="2020" name="Molecules">
        <title>Signalling and Bioactive Metabolites from Streptomyces sp. RK44.</title>
        <authorList>
            <person name="Fang Q."/>
            <person name="Maglangit F."/>
            <person name="Wu L."/>
            <person name="Ebel R."/>
            <person name="Kyeremeh K."/>
            <person name="Andersen J.H."/>
            <person name="Annang F."/>
            <person name="Perez-Moreno G."/>
            <person name="Reyes F."/>
            <person name="Deng H."/>
        </authorList>
    </citation>
    <scope>NUCLEOTIDE SEQUENCE</scope>
    <source>
        <strain evidence="2">RK44</strain>
    </source>
</reference>
<feature type="domain" description="A-factor biosynthesis hotdog" evidence="1">
    <location>
        <begin position="203"/>
        <end position="316"/>
    </location>
</feature>
<protein>
    <submittedName>
        <fullName evidence="2">AHFA-L</fullName>
    </submittedName>
</protein>
<evidence type="ECO:0000259" key="1">
    <source>
        <dbReference type="Pfam" id="PF03756"/>
    </source>
</evidence>
<sequence>MHFVPPLALPPEPRSLQDLWNGLRFDHPVPRETVHKYVASEVLLTDSARLDEERFAVGAAWHRDHFLDDQRGRTSDPVLLAETARQAAIHLSHRFHEVPYGHHFVLSELSVELAAPLPAPGTAPLLLGLDTRCVRTDRHPRRTKLELAAEVHSPAGRAGRARVVWEVLEPRRYAVLRKRGAADACADPAPEPARAVPLSPSRVGQRQDRDVLISADPARPERWWLRLDLDHPVLFDHPSDHIPGMALIAAFRQVAVATAADRSRYVRSMETRFTSFGELDLPVSVTAERVGDVDGTGREVELLLRAEQGSHELASARVISATPCADRRLAGATC</sequence>
<dbReference type="EMBL" id="MN906804">
    <property type="protein sequence ID" value="QHU79169.1"/>
    <property type="molecule type" value="Genomic_DNA"/>
</dbReference>
<dbReference type="InterPro" id="IPR047757">
    <property type="entry name" value="AfsA-like"/>
</dbReference>
<dbReference type="GO" id="GO:0016740">
    <property type="term" value="F:transferase activity"/>
    <property type="evidence" value="ECO:0007669"/>
    <property type="project" value="InterPro"/>
</dbReference>
<feature type="domain" description="A-factor biosynthesis hotdog" evidence="1">
    <location>
        <begin position="34"/>
        <end position="152"/>
    </location>
</feature>
<dbReference type="AlphaFoldDB" id="A0A6C0M9N5"/>
<organism evidence="2">
    <name type="scientific">Streptomyces sp. RK44</name>
    <dbReference type="NCBI Taxonomy" id="2689578"/>
    <lineage>
        <taxon>Bacteria</taxon>
        <taxon>Bacillati</taxon>
        <taxon>Actinomycetota</taxon>
        <taxon>Actinomycetes</taxon>
        <taxon>Kitasatosporales</taxon>
        <taxon>Streptomycetaceae</taxon>
        <taxon>Streptomyces</taxon>
    </lineage>
</organism>
<dbReference type="Pfam" id="PF03756">
    <property type="entry name" value="AfsA"/>
    <property type="match status" value="2"/>
</dbReference>
<name>A0A6C0M9N5_9ACTN</name>